<keyword evidence="1" id="KW-0238">DNA-binding</keyword>
<dbReference type="EMBL" id="KN819351">
    <property type="protein sequence ID" value="KIJ13520.1"/>
    <property type="molecule type" value="Genomic_DNA"/>
</dbReference>
<protein>
    <recommendedName>
        <fullName evidence="2">HTH CENPB-type domain-containing protein</fullName>
    </recommendedName>
</protein>
<dbReference type="PROSITE" id="PS51253">
    <property type="entry name" value="HTH_CENPB"/>
    <property type="match status" value="1"/>
</dbReference>
<evidence type="ECO:0000313" key="3">
    <source>
        <dbReference type="EMBL" id="KIJ13520.1"/>
    </source>
</evidence>
<feature type="non-terminal residue" evidence="3">
    <location>
        <position position="290"/>
    </location>
</feature>
<dbReference type="InterPro" id="IPR050863">
    <property type="entry name" value="CenT-Element_Derived"/>
</dbReference>
<name>A0A0C9TD67_PAXIN</name>
<feature type="non-terminal residue" evidence="3">
    <location>
        <position position="1"/>
    </location>
</feature>
<evidence type="ECO:0000313" key="4">
    <source>
        <dbReference type="Proteomes" id="UP000053647"/>
    </source>
</evidence>
<feature type="domain" description="HTH CENPB-type" evidence="2">
    <location>
        <begin position="19"/>
        <end position="84"/>
    </location>
</feature>
<dbReference type="InterPro" id="IPR004875">
    <property type="entry name" value="DDE_SF_endonuclease_dom"/>
</dbReference>
<evidence type="ECO:0000256" key="1">
    <source>
        <dbReference type="ARBA" id="ARBA00023125"/>
    </source>
</evidence>
<dbReference type="GO" id="GO:0005634">
    <property type="term" value="C:nucleus"/>
    <property type="evidence" value="ECO:0007669"/>
    <property type="project" value="TreeGrafter"/>
</dbReference>
<reference evidence="4" key="2">
    <citation type="submission" date="2015-01" db="EMBL/GenBank/DDBJ databases">
        <title>Evolutionary Origins and Diversification of the Mycorrhizal Mutualists.</title>
        <authorList>
            <consortium name="DOE Joint Genome Institute"/>
            <consortium name="Mycorrhizal Genomics Consortium"/>
            <person name="Kohler A."/>
            <person name="Kuo A."/>
            <person name="Nagy L.G."/>
            <person name="Floudas D."/>
            <person name="Copeland A."/>
            <person name="Barry K.W."/>
            <person name="Cichocki N."/>
            <person name="Veneault-Fourrey C."/>
            <person name="LaButti K."/>
            <person name="Lindquist E.A."/>
            <person name="Lipzen A."/>
            <person name="Lundell T."/>
            <person name="Morin E."/>
            <person name="Murat C."/>
            <person name="Riley R."/>
            <person name="Ohm R."/>
            <person name="Sun H."/>
            <person name="Tunlid A."/>
            <person name="Henrissat B."/>
            <person name="Grigoriev I.V."/>
            <person name="Hibbett D.S."/>
            <person name="Martin F."/>
        </authorList>
    </citation>
    <scope>NUCLEOTIDE SEQUENCE [LARGE SCALE GENOMIC DNA]</scope>
    <source>
        <strain evidence="4">ATCC 200175</strain>
    </source>
</reference>
<dbReference type="HOGENOM" id="CLU_013929_2_0_1"/>
<dbReference type="PANTHER" id="PTHR19303">
    <property type="entry name" value="TRANSPOSON"/>
    <property type="match status" value="1"/>
</dbReference>
<sequence length="290" mass="33134">VSRQTLSDWRAGKHQCRADAQANMQILTPAQEEVLSDWCKLQSSAANPLHPSKLRAHVKDITGRLPSRNWHYLFLRRHKTLLISRPNGLDPKRACNFNKETVGEWFEMQRQLEEKYNGIPPQHKWNMDEKGNQYGGGRCNVGTKYIVSEDDTDRYRIHSDNLELVTILECVNAAGDKMPPWFVHSTGPAPDIRHLNGKVGGVSFSDSGWTDREIAAHWFEHHFIPQAKQHCIDPTKPIILTMDGHDSHDTNEFKAITYKHGIIMDAFPSKTTHKLQPLDVGVFSSVQRAW</sequence>
<dbReference type="Pfam" id="PF03184">
    <property type="entry name" value="DDE_1"/>
    <property type="match status" value="1"/>
</dbReference>
<reference evidence="3 4" key="1">
    <citation type="submission" date="2014-06" db="EMBL/GenBank/DDBJ databases">
        <authorList>
            <consortium name="DOE Joint Genome Institute"/>
            <person name="Kuo A."/>
            <person name="Kohler A."/>
            <person name="Nagy L.G."/>
            <person name="Floudas D."/>
            <person name="Copeland A."/>
            <person name="Barry K.W."/>
            <person name="Cichocki N."/>
            <person name="Veneault-Fourrey C."/>
            <person name="LaButti K."/>
            <person name="Lindquist E.A."/>
            <person name="Lipzen A."/>
            <person name="Lundell T."/>
            <person name="Morin E."/>
            <person name="Murat C."/>
            <person name="Sun H."/>
            <person name="Tunlid A."/>
            <person name="Henrissat B."/>
            <person name="Grigoriev I.V."/>
            <person name="Hibbett D.S."/>
            <person name="Martin F."/>
            <person name="Nordberg H.P."/>
            <person name="Cantor M.N."/>
            <person name="Hua S.X."/>
        </authorList>
    </citation>
    <scope>NUCLEOTIDE SEQUENCE [LARGE SCALE GENOMIC DNA]</scope>
    <source>
        <strain evidence="3 4">ATCC 200175</strain>
    </source>
</reference>
<keyword evidence="4" id="KW-1185">Reference proteome</keyword>
<proteinExistence type="predicted"/>
<dbReference type="AlphaFoldDB" id="A0A0C9TD67"/>
<dbReference type="GO" id="GO:0003677">
    <property type="term" value="F:DNA binding"/>
    <property type="evidence" value="ECO:0007669"/>
    <property type="project" value="UniProtKB-KW"/>
</dbReference>
<dbReference type="InterPro" id="IPR006600">
    <property type="entry name" value="HTH_CenpB_DNA-bd_dom"/>
</dbReference>
<dbReference type="PANTHER" id="PTHR19303:SF74">
    <property type="entry name" value="POGO TRANSPOSABLE ELEMENT WITH KRAB DOMAIN"/>
    <property type="match status" value="1"/>
</dbReference>
<organism evidence="3 4">
    <name type="scientific">Paxillus involutus ATCC 200175</name>
    <dbReference type="NCBI Taxonomy" id="664439"/>
    <lineage>
        <taxon>Eukaryota</taxon>
        <taxon>Fungi</taxon>
        <taxon>Dikarya</taxon>
        <taxon>Basidiomycota</taxon>
        <taxon>Agaricomycotina</taxon>
        <taxon>Agaricomycetes</taxon>
        <taxon>Agaricomycetidae</taxon>
        <taxon>Boletales</taxon>
        <taxon>Paxilineae</taxon>
        <taxon>Paxillaceae</taxon>
        <taxon>Paxillus</taxon>
    </lineage>
</organism>
<dbReference type="OrthoDB" id="3265672at2759"/>
<evidence type="ECO:0000259" key="2">
    <source>
        <dbReference type="PROSITE" id="PS51253"/>
    </source>
</evidence>
<gene>
    <name evidence="3" type="ORF">PAXINDRAFT_38740</name>
</gene>
<dbReference type="Proteomes" id="UP000053647">
    <property type="component" value="Unassembled WGS sequence"/>
</dbReference>
<accession>A0A0C9TD67</accession>